<keyword evidence="3" id="KW-0813">Transport</keyword>
<reference evidence="12 13" key="1">
    <citation type="journal article" date="2019" name="Mol. Biol. Evol.">
        <title>Blast fungal genomes show frequent chromosomal changes, gene gains and losses, and effector gene turnover.</title>
        <authorList>
            <person name="Gomez Luciano L.B."/>
            <person name="Jason Tsai I."/>
            <person name="Chuma I."/>
            <person name="Tosa Y."/>
            <person name="Chen Y.H."/>
            <person name="Li J.Y."/>
            <person name="Li M.Y."/>
            <person name="Jade Lu M.Y."/>
            <person name="Nakayashiki H."/>
            <person name="Li W.H."/>
        </authorList>
    </citation>
    <scope>NUCLEOTIDE SEQUENCE [LARGE SCALE GENOMIC DNA]</scope>
    <source>
        <strain evidence="12">MZ5-1-6</strain>
    </source>
</reference>
<dbReference type="Pfam" id="PF07817">
    <property type="entry name" value="GLE1"/>
    <property type="match status" value="1"/>
</dbReference>
<keyword evidence="7" id="KW-0906">Nuclear pore complex</keyword>
<dbReference type="Gene3D" id="1.25.40.510">
    <property type="entry name" value="GLE1-like"/>
    <property type="match status" value="1"/>
</dbReference>
<evidence type="ECO:0000256" key="1">
    <source>
        <dbReference type="ARBA" id="ARBA00004567"/>
    </source>
</evidence>
<keyword evidence="4" id="KW-0509">mRNA transport</keyword>
<evidence type="ECO:0000256" key="10">
    <source>
        <dbReference type="ARBA" id="ARBA00029983"/>
    </source>
</evidence>
<dbReference type="PANTHER" id="PTHR12960:SF0">
    <property type="entry name" value="MRNA EXPORT FACTOR GLE1"/>
    <property type="match status" value="1"/>
</dbReference>
<comment type="similarity">
    <text evidence="2">Belongs to the GLE1 family.</text>
</comment>
<protein>
    <recommendedName>
        <fullName evidence="9">mRNA export factor GLE1</fullName>
    </recommendedName>
    <alternativeName>
        <fullName evidence="10">Nucleoporin GLE1</fullName>
    </alternativeName>
</protein>
<evidence type="ECO:0000313" key="13">
    <source>
        <dbReference type="Proteomes" id="UP000294847"/>
    </source>
</evidence>
<evidence type="ECO:0000256" key="2">
    <source>
        <dbReference type="ARBA" id="ARBA00011056"/>
    </source>
</evidence>
<evidence type="ECO:0000256" key="9">
    <source>
        <dbReference type="ARBA" id="ARBA00026227"/>
    </source>
</evidence>
<dbReference type="InterPro" id="IPR038506">
    <property type="entry name" value="GLE1-like_sf"/>
</dbReference>
<dbReference type="AlphaFoldDB" id="A0A4P7N363"/>
<dbReference type="OMA" id="ILWAKYR"/>
<dbReference type="GO" id="GO:0031369">
    <property type="term" value="F:translation initiation factor binding"/>
    <property type="evidence" value="ECO:0007669"/>
    <property type="project" value="TreeGrafter"/>
</dbReference>
<keyword evidence="6" id="KW-0811">Translocation</keyword>
<dbReference type="GO" id="GO:0005543">
    <property type="term" value="F:phospholipid binding"/>
    <property type="evidence" value="ECO:0007669"/>
    <property type="project" value="TreeGrafter"/>
</dbReference>
<dbReference type="GO" id="GO:0015031">
    <property type="term" value="P:protein transport"/>
    <property type="evidence" value="ECO:0007669"/>
    <property type="project" value="UniProtKB-KW"/>
</dbReference>
<evidence type="ECO:0000256" key="6">
    <source>
        <dbReference type="ARBA" id="ARBA00023010"/>
    </source>
</evidence>
<dbReference type="EMBL" id="CP034205">
    <property type="protein sequence ID" value="QBZ56907.1"/>
    <property type="molecule type" value="Genomic_DNA"/>
</dbReference>
<dbReference type="GO" id="GO:0000822">
    <property type="term" value="F:inositol hexakisphosphate binding"/>
    <property type="evidence" value="ECO:0007669"/>
    <property type="project" value="TreeGrafter"/>
</dbReference>
<comment type="subcellular location">
    <subcellularLocation>
        <location evidence="1">Nucleus</location>
        <location evidence="1">Nuclear pore complex</location>
    </subcellularLocation>
</comment>
<keyword evidence="5" id="KW-0653">Protein transport</keyword>
<evidence type="ECO:0000256" key="4">
    <source>
        <dbReference type="ARBA" id="ARBA00022816"/>
    </source>
</evidence>
<feature type="compositionally biased region" description="Polar residues" evidence="11">
    <location>
        <begin position="143"/>
        <end position="162"/>
    </location>
</feature>
<feature type="compositionally biased region" description="Polar residues" evidence="11">
    <location>
        <begin position="188"/>
        <end position="220"/>
    </location>
</feature>
<evidence type="ECO:0000313" key="12">
    <source>
        <dbReference type="EMBL" id="QBZ56907.1"/>
    </source>
</evidence>
<dbReference type="Proteomes" id="UP000294847">
    <property type="component" value="Chromosome 2"/>
</dbReference>
<evidence type="ECO:0000256" key="5">
    <source>
        <dbReference type="ARBA" id="ARBA00022927"/>
    </source>
</evidence>
<organism evidence="12 13">
    <name type="scientific">Pyricularia oryzae</name>
    <name type="common">Rice blast fungus</name>
    <name type="synonym">Magnaporthe oryzae</name>
    <dbReference type="NCBI Taxonomy" id="318829"/>
    <lineage>
        <taxon>Eukaryota</taxon>
        <taxon>Fungi</taxon>
        <taxon>Dikarya</taxon>
        <taxon>Ascomycota</taxon>
        <taxon>Pezizomycotina</taxon>
        <taxon>Sordariomycetes</taxon>
        <taxon>Sordariomycetidae</taxon>
        <taxon>Magnaporthales</taxon>
        <taxon>Pyriculariaceae</taxon>
        <taxon>Pyricularia</taxon>
    </lineage>
</organism>
<evidence type="ECO:0000256" key="7">
    <source>
        <dbReference type="ARBA" id="ARBA00023132"/>
    </source>
</evidence>
<name>A0A4P7N363_PYROR</name>
<dbReference type="InterPro" id="IPR012476">
    <property type="entry name" value="GLE1"/>
</dbReference>
<feature type="region of interest" description="Disordered" evidence="11">
    <location>
        <begin position="297"/>
        <end position="318"/>
    </location>
</feature>
<evidence type="ECO:0000256" key="8">
    <source>
        <dbReference type="ARBA" id="ARBA00023242"/>
    </source>
</evidence>
<evidence type="ECO:0000256" key="11">
    <source>
        <dbReference type="SAM" id="MobiDB-lite"/>
    </source>
</evidence>
<evidence type="ECO:0000256" key="3">
    <source>
        <dbReference type="ARBA" id="ARBA00022448"/>
    </source>
</evidence>
<dbReference type="GO" id="GO:0016973">
    <property type="term" value="P:poly(A)+ mRNA export from nucleus"/>
    <property type="evidence" value="ECO:0007669"/>
    <property type="project" value="InterPro"/>
</dbReference>
<dbReference type="GO" id="GO:0044614">
    <property type="term" value="C:nuclear pore cytoplasmic filaments"/>
    <property type="evidence" value="ECO:0007669"/>
    <property type="project" value="TreeGrafter"/>
</dbReference>
<dbReference type="SMR" id="A0A4P7N363"/>
<keyword evidence="8" id="KW-0539">Nucleus</keyword>
<accession>A0A4P7N363</accession>
<gene>
    <name evidence="12" type="ORF">PoMZ_01825</name>
</gene>
<sequence>MANSSPPTRLQRDVRPSSANRLSYPWGANVDFDLEQLTLEDRNSEESHRRGLAHARQFHANLRKTAVDVLNQYHLQEEQQRVKLEQEREEARLRAEAQLAAERQRLEALRAKTIPVPPPPITKPEPAPEPPKATEEAPQPQATQPSAHGQTQKAPAGSQKQPDLSAPKPPTIQKPASGLFGSLPGNAQPFQPQSTTIKEPSNAQNQPNIPKTTPATTAANSRPPPAADVPRSDRHVEVHRNLKQLRAFMEQQRGRNAQLKKNMGDMRRFIRVKIGQLTPGANKEQAEDIKKKLREALSGQTPSEPEDPNKFLLQPRNPVEGAQNNSQYLPSLYLYLLNVFAKAVIAQFVNECGAKPQAADPIGTLVAKVFADPEFHWRGGSMIDILLAKFRVSCPVLFGFRGNDKTEQGRLRVGWRKDKGGSWDAEQTHVDRMTGLGAGYAAIALRDFARVKLKNPYPPSNYWTALARIINTPANEISDTQCYVLKAMIENHEKRFIQFYGTAAVAALRVALVEFPAKVQKKSAAVSALPVLAQILKRDTGLNLL</sequence>
<feature type="region of interest" description="Disordered" evidence="11">
    <location>
        <begin position="1"/>
        <end position="22"/>
    </location>
</feature>
<feature type="region of interest" description="Disordered" evidence="11">
    <location>
        <begin position="110"/>
        <end position="234"/>
    </location>
</feature>
<feature type="compositionally biased region" description="Pro residues" evidence="11">
    <location>
        <begin position="115"/>
        <end position="131"/>
    </location>
</feature>
<dbReference type="PANTHER" id="PTHR12960">
    <property type="entry name" value="GLE-1-RELATED"/>
    <property type="match status" value="1"/>
</dbReference>
<proteinExistence type="inferred from homology"/>
<dbReference type="GO" id="GO:0005737">
    <property type="term" value="C:cytoplasm"/>
    <property type="evidence" value="ECO:0007669"/>
    <property type="project" value="TreeGrafter"/>
</dbReference>